<dbReference type="Proteomes" id="UP000028045">
    <property type="component" value="Unassembled WGS sequence"/>
</dbReference>
<evidence type="ECO:0000256" key="1">
    <source>
        <dbReference type="SAM" id="MobiDB-lite"/>
    </source>
</evidence>
<protein>
    <recommendedName>
        <fullName evidence="2">Subtelomeric hrmA-associated cluster protein AFUB-079030/YDR124W-like helical bundle domain-containing protein</fullName>
    </recommendedName>
</protein>
<feature type="region of interest" description="Disordered" evidence="1">
    <location>
        <begin position="53"/>
        <end position="75"/>
    </location>
</feature>
<dbReference type="InterPro" id="IPR047092">
    <property type="entry name" value="AFUB_07903/YDR124W-like_hel"/>
</dbReference>
<feature type="compositionally biased region" description="Polar residues" evidence="1">
    <location>
        <begin position="61"/>
        <end position="71"/>
    </location>
</feature>
<sequence>MVVIRGRDTYLRQQMTHIERLAEASYGQHASHNERPAFDLTTRSSSMQAGHHYLLDGADNGRNQAGPQTPRRQPPMRIDEALKSRCGIIAKQYFIAAIKEDGELMTFFSPAQRLHEDTVRQFFDAATFQEVMVRIASDPDSGPREPFGSNEYHRPSEYNRNRTLEPQRIPGLEDCDDSVRCRRKRRRAHDVKTEKLDPLVTVTSRKGIKVADLRATRAFYEARFTKCQQEVCKEVVKEWIKAIEPKKQSSHPYTQGEKTVPDWWPKETYPGQDKVRHKEPDHIFRAERITLLTHILRLAMEPYSKQHPAFQKAGLNVKKLEQLAFKRLSSFFEKDKKNSKKRPYVVEIFKVARAEERYRNGEIDGSTEILVQDEEEMSPGAASPASPGKSHDQHEFSWPKLNETLTTQHAQSSPRSLAHPGHLANELPLRSSQFPGPVMADAAAQQHGFSESSGVPIQVQGQTVSSSEGCVTIGGVSSPHDSSRRPSQVYSDYSTSTNAAVVYSQPWQPGSTSTTASPLYAYTPTHSSPTHSQPATYVQHPVQMNSDSAYTVGSYDGSLRPMYNPSPNAMFRSAAMDHTPPTSQTTYGYVSEDGQGLRAVAPGMEAVPRNHLH</sequence>
<feature type="region of interest" description="Disordered" evidence="1">
    <location>
        <begin position="441"/>
        <end position="468"/>
    </location>
</feature>
<dbReference type="AlphaFoldDB" id="A0A084AF07"/>
<dbReference type="Pfam" id="PF11001">
    <property type="entry name" value="AFUB_07903_YDR124W_hel"/>
    <property type="match status" value="1"/>
</dbReference>
<dbReference type="HOGENOM" id="CLU_021647_0_0_1"/>
<evidence type="ECO:0000259" key="2">
    <source>
        <dbReference type="Pfam" id="PF11001"/>
    </source>
</evidence>
<evidence type="ECO:0000313" key="3">
    <source>
        <dbReference type="EMBL" id="KEY63886.1"/>
    </source>
</evidence>
<dbReference type="PANTHER" id="PTHR36102:SF1">
    <property type="entry name" value="YDR124W-LIKE HELICAL BUNDLE DOMAIN-CONTAINING PROTEIN"/>
    <property type="match status" value="1"/>
</dbReference>
<gene>
    <name evidence="3" type="ORF">S7711_10155</name>
</gene>
<dbReference type="OrthoDB" id="5338458at2759"/>
<proteinExistence type="predicted"/>
<feature type="compositionally biased region" description="Polar residues" evidence="1">
    <location>
        <begin position="447"/>
        <end position="468"/>
    </location>
</feature>
<organism evidence="3 4">
    <name type="scientific">Stachybotrys chartarum (strain CBS 109288 / IBT 7711)</name>
    <name type="common">Toxic black mold</name>
    <name type="synonym">Stilbospora chartarum</name>
    <dbReference type="NCBI Taxonomy" id="1280523"/>
    <lineage>
        <taxon>Eukaryota</taxon>
        <taxon>Fungi</taxon>
        <taxon>Dikarya</taxon>
        <taxon>Ascomycota</taxon>
        <taxon>Pezizomycotina</taxon>
        <taxon>Sordariomycetes</taxon>
        <taxon>Hypocreomycetidae</taxon>
        <taxon>Hypocreales</taxon>
        <taxon>Stachybotryaceae</taxon>
        <taxon>Stachybotrys</taxon>
    </lineage>
</organism>
<feature type="region of interest" description="Disordered" evidence="1">
    <location>
        <begin position="375"/>
        <end position="395"/>
    </location>
</feature>
<name>A0A084AF07_STACB</name>
<dbReference type="InterPro" id="IPR021264">
    <property type="entry name" value="AFUB_079030/YDR124W-like"/>
</dbReference>
<feature type="domain" description="Subtelomeric hrmA-associated cluster protein AFUB-079030/YDR124W-like helical bundle" evidence="2">
    <location>
        <begin position="211"/>
        <end position="353"/>
    </location>
</feature>
<accession>A0A084AF07</accession>
<feature type="compositionally biased region" description="Basic and acidic residues" evidence="1">
    <location>
        <begin position="151"/>
        <end position="160"/>
    </location>
</feature>
<reference evidence="3 4" key="1">
    <citation type="journal article" date="2014" name="BMC Genomics">
        <title>Comparative genome sequencing reveals chemotype-specific gene clusters in the toxigenic black mold Stachybotrys.</title>
        <authorList>
            <person name="Semeiks J."/>
            <person name="Borek D."/>
            <person name="Otwinowski Z."/>
            <person name="Grishin N.V."/>
        </authorList>
    </citation>
    <scope>NUCLEOTIDE SEQUENCE [LARGE SCALE GENOMIC DNA]</scope>
    <source>
        <strain evidence="4">CBS 109288 / IBT 7711</strain>
    </source>
</reference>
<dbReference type="EMBL" id="KL649640">
    <property type="protein sequence ID" value="KEY63886.1"/>
    <property type="molecule type" value="Genomic_DNA"/>
</dbReference>
<dbReference type="PANTHER" id="PTHR36102">
    <property type="entry name" value="CHROMOSOME 10, WHOLE GENOME SHOTGUN SEQUENCE"/>
    <property type="match status" value="1"/>
</dbReference>
<evidence type="ECO:0000313" key="4">
    <source>
        <dbReference type="Proteomes" id="UP000028045"/>
    </source>
</evidence>
<feature type="region of interest" description="Disordered" evidence="1">
    <location>
        <begin position="137"/>
        <end position="160"/>
    </location>
</feature>
<keyword evidence="4" id="KW-1185">Reference proteome</keyword>